<dbReference type="RefSeq" id="WP_259627219.1">
    <property type="nucleotide sequence ID" value="NZ_JANYMP010000019.1"/>
</dbReference>
<evidence type="ECO:0000256" key="4">
    <source>
        <dbReference type="ARBA" id="ARBA00023163"/>
    </source>
</evidence>
<keyword evidence="4" id="KW-0804">Transcription</keyword>
<evidence type="ECO:0000259" key="7">
    <source>
        <dbReference type="PROSITE" id="PS50977"/>
    </source>
</evidence>
<dbReference type="Pfam" id="PF00440">
    <property type="entry name" value="TetR_N"/>
    <property type="match status" value="1"/>
</dbReference>
<dbReference type="PANTHER" id="PTHR30055">
    <property type="entry name" value="HTH-TYPE TRANSCRIPTIONAL REGULATOR RUTR"/>
    <property type="match status" value="1"/>
</dbReference>
<feature type="region of interest" description="Disordered" evidence="6">
    <location>
        <begin position="1"/>
        <end position="49"/>
    </location>
</feature>
<feature type="compositionally biased region" description="Low complexity" evidence="6">
    <location>
        <begin position="23"/>
        <end position="38"/>
    </location>
</feature>
<keyword evidence="3 5" id="KW-0238">DNA-binding</keyword>
<dbReference type="InterPro" id="IPR009057">
    <property type="entry name" value="Homeodomain-like_sf"/>
</dbReference>
<dbReference type="PRINTS" id="PR00455">
    <property type="entry name" value="HTHTETR"/>
</dbReference>
<name>A0A9X2VT56_9PSEU</name>
<evidence type="ECO:0000313" key="9">
    <source>
        <dbReference type="Proteomes" id="UP001141259"/>
    </source>
</evidence>
<accession>A0A9X2VT56</accession>
<protein>
    <submittedName>
        <fullName evidence="8">TetR/AcrR family transcriptional regulator</fullName>
    </submittedName>
</protein>
<evidence type="ECO:0000256" key="2">
    <source>
        <dbReference type="ARBA" id="ARBA00023015"/>
    </source>
</evidence>
<keyword evidence="2" id="KW-0805">Transcription regulation</keyword>
<dbReference type="Gene3D" id="1.10.357.10">
    <property type="entry name" value="Tetracycline Repressor, domain 2"/>
    <property type="match status" value="1"/>
</dbReference>
<dbReference type="Proteomes" id="UP001141259">
    <property type="component" value="Unassembled WGS sequence"/>
</dbReference>
<keyword evidence="1" id="KW-0678">Repressor</keyword>
<organism evidence="8 9">
    <name type="scientific">Umezawaea endophytica</name>
    <dbReference type="NCBI Taxonomy" id="1654476"/>
    <lineage>
        <taxon>Bacteria</taxon>
        <taxon>Bacillati</taxon>
        <taxon>Actinomycetota</taxon>
        <taxon>Actinomycetes</taxon>
        <taxon>Pseudonocardiales</taxon>
        <taxon>Pseudonocardiaceae</taxon>
        <taxon>Umezawaea</taxon>
    </lineage>
</organism>
<evidence type="ECO:0000256" key="5">
    <source>
        <dbReference type="PROSITE-ProRule" id="PRU00335"/>
    </source>
</evidence>
<sequence length="258" mass="28469">MVALVEVDEMVRAPTPLERDHTTPPTISETSPPGEGIPEPSPHLPATSLPVFPYGMMNPVHPAKSNEGYLKGRLRREDILTTAITVYAETGYHGSSLREIARRVGMTHAGLLYYFPSKEALLAAVLERRDTDDSPRLSGPPGLDALRKLIALAAHNANHPGIVDLYSRLAAEATSPDHPAHDYFEHHYRMARRFATASFRVLAEHGHLHQDVDPETAALNFIALMDGLQIQWLSNSTHVDLVASLRAYLRSLLTIPLD</sequence>
<dbReference type="EMBL" id="JANYMP010000019">
    <property type="protein sequence ID" value="MCS7481644.1"/>
    <property type="molecule type" value="Genomic_DNA"/>
</dbReference>
<feature type="DNA-binding region" description="H-T-H motif" evidence="5">
    <location>
        <begin position="96"/>
        <end position="115"/>
    </location>
</feature>
<comment type="caution">
    <text evidence="8">The sequence shown here is derived from an EMBL/GenBank/DDBJ whole genome shotgun (WGS) entry which is preliminary data.</text>
</comment>
<dbReference type="SUPFAM" id="SSF46689">
    <property type="entry name" value="Homeodomain-like"/>
    <property type="match status" value="1"/>
</dbReference>
<dbReference type="GO" id="GO:0000976">
    <property type="term" value="F:transcription cis-regulatory region binding"/>
    <property type="evidence" value="ECO:0007669"/>
    <property type="project" value="TreeGrafter"/>
</dbReference>
<evidence type="ECO:0000256" key="6">
    <source>
        <dbReference type="SAM" id="MobiDB-lite"/>
    </source>
</evidence>
<evidence type="ECO:0000313" key="8">
    <source>
        <dbReference type="EMBL" id="MCS7481644.1"/>
    </source>
</evidence>
<dbReference type="Pfam" id="PF13977">
    <property type="entry name" value="TetR_C_6"/>
    <property type="match status" value="1"/>
</dbReference>
<evidence type="ECO:0000256" key="3">
    <source>
        <dbReference type="ARBA" id="ARBA00023125"/>
    </source>
</evidence>
<proteinExistence type="predicted"/>
<dbReference type="GO" id="GO:0003700">
    <property type="term" value="F:DNA-binding transcription factor activity"/>
    <property type="evidence" value="ECO:0007669"/>
    <property type="project" value="TreeGrafter"/>
</dbReference>
<keyword evidence="9" id="KW-1185">Reference proteome</keyword>
<dbReference type="InterPro" id="IPR036271">
    <property type="entry name" value="Tet_transcr_reg_TetR-rel_C_sf"/>
</dbReference>
<dbReference type="PROSITE" id="PS50977">
    <property type="entry name" value="HTH_TETR_2"/>
    <property type="match status" value="1"/>
</dbReference>
<dbReference type="InterPro" id="IPR039538">
    <property type="entry name" value="BetI_C"/>
</dbReference>
<feature type="domain" description="HTH tetR-type" evidence="7">
    <location>
        <begin position="73"/>
        <end position="133"/>
    </location>
</feature>
<dbReference type="PANTHER" id="PTHR30055:SF234">
    <property type="entry name" value="HTH-TYPE TRANSCRIPTIONAL REGULATOR BETI"/>
    <property type="match status" value="1"/>
</dbReference>
<gene>
    <name evidence="8" type="ORF">NZH93_32715</name>
</gene>
<dbReference type="InterPro" id="IPR050109">
    <property type="entry name" value="HTH-type_TetR-like_transc_reg"/>
</dbReference>
<dbReference type="SUPFAM" id="SSF48498">
    <property type="entry name" value="Tetracyclin repressor-like, C-terminal domain"/>
    <property type="match status" value="1"/>
</dbReference>
<dbReference type="InterPro" id="IPR001647">
    <property type="entry name" value="HTH_TetR"/>
</dbReference>
<evidence type="ECO:0000256" key="1">
    <source>
        <dbReference type="ARBA" id="ARBA00022491"/>
    </source>
</evidence>
<reference evidence="8" key="1">
    <citation type="submission" date="2022-08" db="EMBL/GenBank/DDBJ databases">
        <authorList>
            <person name="Tistechok S."/>
            <person name="Samborskyy M."/>
            <person name="Roman I."/>
        </authorList>
    </citation>
    <scope>NUCLEOTIDE SEQUENCE</scope>
    <source>
        <strain evidence="8">DSM 103496</strain>
    </source>
</reference>
<dbReference type="AlphaFoldDB" id="A0A9X2VT56"/>